<evidence type="ECO:0000313" key="2">
    <source>
        <dbReference type="Proteomes" id="UP000625711"/>
    </source>
</evidence>
<dbReference type="EMBL" id="JAACXV010013313">
    <property type="protein sequence ID" value="KAF7273744.1"/>
    <property type="molecule type" value="Genomic_DNA"/>
</dbReference>
<sequence length="87" mass="10033">MEEVRNVRDGLLGANDRRTIGTLRLVRANTQAVTVVTDETQAQQLLERRFISVGLVRCRVERRIDLARCARCWGYDQSQRECKGNEI</sequence>
<name>A0A834I4D7_RHYFE</name>
<dbReference type="Proteomes" id="UP000625711">
    <property type="component" value="Unassembled WGS sequence"/>
</dbReference>
<organism evidence="1 2">
    <name type="scientific">Rhynchophorus ferrugineus</name>
    <name type="common">Red palm weevil</name>
    <name type="synonym">Curculio ferrugineus</name>
    <dbReference type="NCBI Taxonomy" id="354439"/>
    <lineage>
        <taxon>Eukaryota</taxon>
        <taxon>Metazoa</taxon>
        <taxon>Ecdysozoa</taxon>
        <taxon>Arthropoda</taxon>
        <taxon>Hexapoda</taxon>
        <taxon>Insecta</taxon>
        <taxon>Pterygota</taxon>
        <taxon>Neoptera</taxon>
        <taxon>Endopterygota</taxon>
        <taxon>Coleoptera</taxon>
        <taxon>Polyphaga</taxon>
        <taxon>Cucujiformia</taxon>
        <taxon>Curculionidae</taxon>
        <taxon>Dryophthorinae</taxon>
        <taxon>Rhynchophorus</taxon>
    </lineage>
</organism>
<keyword evidence="2" id="KW-1185">Reference proteome</keyword>
<evidence type="ECO:0000313" key="1">
    <source>
        <dbReference type="EMBL" id="KAF7273744.1"/>
    </source>
</evidence>
<accession>A0A834I4D7</accession>
<protein>
    <submittedName>
        <fullName evidence="1">Uncharacterized protein</fullName>
    </submittedName>
</protein>
<dbReference type="AlphaFoldDB" id="A0A834I4D7"/>
<reference evidence="1" key="1">
    <citation type="submission" date="2020-08" db="EMBL/GenBank/DDBJ databases">
        <title>Genome sequencing and assembly of the red palm weevil Rhynchophorus ferrugineus.</title>
        <authorList>
            <person name="Dias G.B."/>
            <person name="Bergman C.M."/>
            <person name="Manee M."/>
        </authorList>
    </citation>
    <scope>NUCLEOTIDE SEQUENCE</scope>
    <source>
        <strain evidence="1">AA-2017</strain>
        <tissue evidence="1">Whole larva</tissue>
    </source>
</reference>
<comment type="caution">
    <text evidence="1">The sequence shown here is derived from an EMBL/GenBank/DDBJ whole genome shotgun (WGS) entry which is preliminary data.</text>
</comment>
<gene>
    <name evidence="1" type="ORF">GWI33_013563</name>
</gene>
<dbReference type="OrthoDB" id="6782564at2759"/>
<proteinExistence type="predicted"/>